<dbReference type="KEGG" id="copr:Cop2CBH44_19420"/>
<evidence type="ECO:0008006" key="4">
    <source>
        <dbReference type="Google" id="ProtNLM"/>
    </source>
</evidence>
<protein>
    <recommendedName>
        <fullName evidence="4">DUF177 domain-containing protein</fullName>
    </recommendedName>
</protein>
<accession>A0A7G1HV10</accession>
<dbReference type="RefSeq" id="WP_200754712.1">
    <property type="nucleotide sequence ID" value="NZ_AP023322.1"/>
</dbReference>
<proteinExistence type="predicted"/>
<dbReference type="EMBL" id="AP023322">
    <property type="protein sequence ID" value="BCI63589.1"/>
    <property type="molecule type" value="Genomic_DNA"/>
</dbReference>
<feature type="region of interest" description="Disordered" evidence="1">
    <location>
        <begin position="153"/>
        <end position="180"/>
    </location>
</feature>
<evidence type="ECO:0000313" key="3">
    <source>
        <dbReference type="Proteomes" id="UP000594042"/>
    </source>
</evidence>
<evidence type="ECO:0000313" key="2">
    <source>
        <dbReference type="EMBL" id="BCI63589.1"/>
    </source>
</evidence>
<reference evidence="3" key="1">
    <citation type="submission" date="2020-07" db="EMBL/GenBank/DDBJ databases">
        <title>Complete genome sequencing of Coprobacter sp. strain 2CBH44.</title>
        <authorList>
            <person name="Sakamoto M."/>
            <person name="Murakami T."/>
            <person name="Mori H."/>
        </authorList>
    </citation>
    <scope>NUCLEOTIDE SEQUENCE [LARGE SCALE GENOMIC DNA]</scope>
    <source>
        <strain evidence="3">2CBH44</strain>
    </source>
</reference>
<keyword evidence="3" id="KW-1185">Reference proteome</keyword>
<dbReference type="Proteomes" id="UP000594042">
    <property type="component" value="Chromosome"/>
</dbReference>
<dbReference type="AlphaFoldDB" id="A0A7G1HV10"/>
<sequence length="194" mass="22445">MGKFNLYKIPLKSLPEGSQIYEYQLDDQFFRNIDSTEVQRGKVNVLLTVRKSAETFELDFEIAGVIQIPCDRCLDYMDFEVATHERIYVKFGKEYSEESDDIVIVPETEGEINVAWFIYEFIALTIPLKHVHPVGKCNKAMSSQLKKHRAHIVGENDDDTEEDDDALYDDDDSGISEVKTDPRWDELKKIIDNN</sequence>
<name>A0A7G1HV10_9BACT</name>
<gene>
    <name evidence="2" type="ORF">Cop2CBH44_19420</name>
</gene>
<organism evidence="2 3">
    <name type="scientific">Coprobacter secundus subsp. similis</name>
    <dbReference type="NCBI Taxonomy" id="2751153"/>
    <lineage>
        <taxon>Bacteria</taxon>
        <taxon>Pseudomonadati</taxon>
        <taxon>Bacteroidota</taxon>
        <taxon>Bacteroidia</taxon>
        <taxon>Bacteroidales</taxon>
        <taxon>Barnesiellaceae</taxon>
        <taxon>Coprobacter</taxon>
    </lineage>
</organism>
<evidence type="ECO:0000256" key="1">
    <source>
        <dbReference type="SAM" id="MobiDB-lite"/>
    </source>
</evidence>
<dbReference type="InterPro" id="IPR003772">
    <property type="entry name" value="YceD"/>
</dbReference>
<dbReference type="Pfam" id="PF02620">
    <property type="entry name" value="YceD"/>
    <property type="match status" value="1"/>
</dbReference>
<feature type="compositionally biased region" description="Acidic residues" evidence="1">
    <location>
        <begin position="155"/>
        <end position="174"/>
    </location>
</feature>